<dbReference type="GO" id="GO:0003964">
    <property type="term" value="F:RNA-directed DNA polymerase activity"/>
    <property type="evidence" value="ECO:0007669"/>
    <property type="project" value="UniProtKB-KW"/>
</dbReference>
<keyword evidence="3" id="KW-0808">Transferase</keyword>
<dbReference type="EMBL" id="LAOA01000009">
    <property type="protein sequence ID" value="KJV77090.1"/>
    <property type="molecule type" value="Genomic_DNA"/>
</dbReference>
<organism evidence="3 4">
    <name type="scientific">Orientia tsutsugamushi str. TA716</name>
    <dbReference type="NCBI Taxonomy" id="1359175"/>
    <lineage>
        <taxon>Bacteria</taxon>
        <taxon>Pseudomonadati</taxon>
        <taxon>Pseudomonadota</taxon>
        <taxon>Alphaproteobacteria</taxon>
        <taxon>Rickettsiales</taxon>
        <taxon>Rickettsiaceae</taxon>
        <taxon>Rickettsieae</taxon>
        <taxon>Orientia</taxon>
    </lineage>
</organism>
<feature type="domain" description="Reverse transcriptase" evidence="2">
    <location>
        <begin position="24"/>
        <end position="211"/>
    </location>
</feature>
<name>A0A0F3P9T7_ORITS</name>
<reference evidence="3 4" key="1">
    <citation type="submission" date="2015-01" db="EMBL/GenBank/DDBJ databases">
        <title>Genome Sequencing of Rickettsiales.</title>
        <authorList>
            <person name="Daugherty S.C."/>
            <person name="Su Q."/>
            <person name="Abolude K."/>
            <person name="Beier-Sexton M."/>
            <person name="Carlyon J.A."/>
            <person name="Carter R."/>
            <person name="Day N.P."/>
            <person name="Dumler S.J."/>
            <person name="Dyachenko V."/>
            <person name="Godinez A."/>
            <person name="Kurtti T.J."/>
            <person name="Lichay M."/>
            <person name="Mullins K.E."/>
            <person name="Ott S."/>
            <person name="Pappas-Brown V."/>
            <person name="Paris D.H."/>
            <person name="Patel P."/>
            <person name="Richards A.L."/>
            <person name="Sadzewicz L."/>
            <person name="Sears K."/>
            <person name="Seidman D."/>
            <person name="Sengamalay N."/>
            <person name="Stenos J."/>
            <person name="Tallon L.J."/>
            <person name="Vincent G."/>
            <person name="Fraser C.M."/>
            <person name="Munderloh U."/>
            <person name="Dunning-Hotopp J.C."/>
        </authorList>
    </citation>
    <scope>NUCLEOTIDE SEQUENCE [LARGE SCALE GENOMIC DNA]</scope>
    <source>
        <strain evidence="3 4">TA716</strain>
    </source>
</reference>
<evidence type="ECO:0000259" key="2">
    <source>
        <dbReference type="PROSITE" id="PS50878"/>
    </source>
</evidence>
<dbReference type="InterPro" id="IPR000477">
    <property type="entry name" value="RT_dom"/>
</dbReference>
<protein>
    <submittedName>
        <fullName evidence="3">Reverse transcriptase family protein</fullName>
    </submittedName>
</protein>
<comment type="similarity">
    <text evidence="1">Belongs to the bacterial reverse transcriptase family.</text>
</comment>
<accession>A0A0F3P9T7</accession>
<sequence>MTENRGKRTAGVDGETWSTPDLKSYAIFNLRQHGYNPSPLRRIYIPKSNGQHRLLDIPTMRDRSMQALYKLALGPISKTTADRHSYGFRHERSTADAIKQCYIVLARKSAPEWILKADIRGCFNNINHEWLLNNIPMNKTILQKFLKTKYLKTGKTYSIESGTPQDGIISPLLANMALDGLGELLTEKLPMKISSRKPALKVNYIVIYNEF</sequence>
<keyword evidence="3" id="KW-0548">Nucleotidyltransferase</keyword>
<dbReference type="AlphaFoldDB" id="A0A0F3P9T7"/>
<gene>
    <name evidence="3" type="ORF">OTSTA716_0434</name>
</gene>
<evidence type="ECO:0000313" key="4">
    <source>
        <dbReference type="Proteomes" id="UP000033671"/>
    </source>
</evidence>
<keyword evidence="3" id="KW-0695">RNA-directed DNA polymerase</keyword>
<dbReference type="Proteomes" id="UP000033671">
    <property type="component" value="Unassembled WGS sequence"/>
</dbReference>
<proteinExistence type="inferred from homology"/>
<comment type="caution">
    <text evidence="3">The sequence shown here is derived from an EMBL/GenBank/DDBJ whole genome shotgun (WGS) entry which is preliminary data.</text>
</comment>
<dbReference type="PROSITE" id="PS50878">
    <property type="entry name" value="RT_POL"/>
    <property type="match status" value="1"/>
</dbReference>
<dbReference type="PANTHER" id="PTHR34047:SF8">
    <property type="entry name" value="PROTEIN YKFC"/>
    <property type="match status" value="1"/>
</dbReference>
<dbReference type="SUPFAM" id="SSF56672">
    <property type="entry name" value="DNA/RNA polymerases"/>
    <property type="match status" value="1"/>
</dbReference>
<dbReference type="PANTHER" id="PTHR34047">
    <property type="entry name" value="NUCLEAR INTRON MATURASE 1, MITOCHONDRIAL-RELATED"/>
    <property type="match status" value="1"/>
</dbReference>
<dbReference type="PATRIC" id="fig|1359175.3.peg.3002"/>
<dbReference type="InterPro" id="IPR051083">
    <property type="entry name" value="GrpII_Intron_Splice-Mob/Def"/>
</dbReference>
<evidence type="ECO:0000256" key="1">
    <source>
        <dbReference type="ARBA" id="ARBA00034120"/>
    </source>
</evidence>
<dbReference type="InterPro" id="IPR043502">
    <property type="entry name" value="DNA/RNA_pol_sf"/>
</dbReference>
<evidence type="ECO:0000313" key="3">
    <source>
        <dbReference type="EMBL" id="KJV77090.1"/>
    </source>
</evidence>
<dbReference type="Pfam" id="PF00078">
    <property type="entry name" value="RVT_1"/>
    <property type="match status" value="1"/>
</dbReference>
<dbReference type="CDD" id="cd01651">
    <property type="entry name" value="RT_G2_intron"/>
    <property type="match status" value="1"/>
</dbReference>